<dbReference type="GO" id="GO:0005829">
    <property type="term" value="C:cytosol"/>
    <property type="evidence" value="ECO:0007669"/>
    <property type="project" value="TreeGrafter"/>
</dbReference>
<comment type="caution">
    <text evidence="6">The sequence shown here is derived from an EMBL/GenBank/DDBJ whole genome shotgun (WGS) entry which is preliminary data.</text>
</comment>
<gene>
    <name evidence="6" type="ORF">F3Y22_tig00110264pilonHSYRG00310</name>
</gene>
<dbReference type="GO" id="GO:0033588">
    <property type="term" value="C:elongator holoenzyme complex"/>
    <property type="evidence" value="ECO:0007669"/>
    <property type="project" value="InterPro"/>
</dbReference>
<evidence type="ECO:0000313" key="6">
    <source>
        <dbReference type="EMBL" id="KAE8712101.1"/>
    </source>
</evidence>
<feature type="domain" description="ELP1 TPR" evidence="3">
    <location>
        <begin position="369"/>
        <end position="530"/>
    </location>
</feature>
<organism evidence="6 7">
    <name type="scientific">Hibiscus syriacus</name>
    <name type="common">Rose of Sharon</name>
    <dbReference type="NCBI Taxonomy" id="106335"/>
    <lineage>
        <taxon>Eukaryota</taxon>
        <taxon>Viridiplantae</taxon>
        <taxon>Streptophyta</taxon>
        <taxon>Embryophyta</taxon>
        <taxon>Tracheophyta</taxon>
        <taxon>Spermatophyta</taxon>
        <taxon>Magnoliopsida</taxon>
        <taxon>eudicotyledons</taxon>
        <taxon>Gunneridae</taxon>
        <taxon>Pentapetalae</taxon>
        <taxon>rosids</taxon>
        <taxon>malvids</taxon>
        <taxon>Malvales</taxon>
        <taxon>Malvaceae</taxon>
        <taxon>Malvoideae</taxon>
        <taxon>Hibiscus</taxon>
    </lineage>
</organism>
<feature type="domain" description="ELP1 three-helical bundle" evidence="5">
    <location>
        <begin position="584"/>
        <end position="659"/>
    </location>
</feature>
<dbReference type="GO" id="GO:0000049">
    <property type="term" value="F:tRNA binding"/>
    <property type="evidence" value="ECO:0007669"/>
    <property type="project" value="TreeGrafter"/>
</dbReference>
<dbReference type="GO" id="GO:0002926">
    <property type="term" value="P:tRNA wobble base 5-methoxycarbonylmethyl-2-thiouridinylation"/>
    <property type="evidence" value="ECO:0007669"/>
    <property type="project" value="TreeGrafter"/>
</dbReference>
<dbReference type="EMBL" id="VEPZ02000902">
    <property type="protein sequence ID" value="KAE8712101.1"/>
    <property type="molecule type" value="Genomic_DNA"/>
</dbReference>
<evidence type="ECO:0000256" key="1">
    <source>
        <dbReference type="SAM" id="MobiDB-lite"/>
    </source>
</evidence>
<evidence type="ECO:0000313" key="7">
    <source>
        <dbReference type="Proteomes" id="UP000436088"/>
    </source>
</evidence>
<dbReference type="AlphaFoldDB" id="A0A6A3B6S3"/>
<evidence type="ECO:0000259" key="4">
    <source>
        <dbReference type="Pfam" id="PF23925"/>
    </source>
</evidence>
<proteinExistence type="predicted"/>
<protein>
    <submittedName>
        <fullName evidence="6">IKI3 family protein isoform 3</fullName>
    </submittedName>
</protein>
<accession>A0A6A3B6S3</accession>
<feature type="region of interest" description="Disordered" evidence="1">
    <location>
        <begin position="585"/>
        <end position="614"/>
    </location>
</feature>
<name>A0A6A3B6S3_HIBSY</name>
<dbReference type="InterPro" id="IPR056169">
    <property type="entry name" value="HB_ELP1"/>
</dbReference>
<dbReference type="PANTHER" id="PTHR12747:SF0">
    <property type="entry name" value="ELONGATOR COMPLEX PROTEIN 1"/>
    <property type="match status" value="1"/>
</dbReference>
<dbReference type="Pfam" id="PF23925">
    <property type="entry name" value="A-sol_ELP1"/>
    <property type="match status" value="2"/>
</dbReference>
<dbReference type="Pfam" id="PF23878">
    <property type="entry name" value="TPR_ELP1"/>
    <property type="match status" value="1"/>
</dbReference>
<sequence>MWDPTKSQQLICWSLDGKVTVYKFIWVTAVMDESTALVIDASKILVTPLSLFLMPPPMHLFSLNFPSAVREMVFYSMAGVIAAVAGVAGNSDGGVTAISRALSRFRTEIELACSEDSVPDLLTCSGWHAKVSHRNLLEGLVMGITPNPAKKCSAFVQFDGGEVFEYTSKLGINKRDFKHDELSEQKEEENINFINIWERGAKIVEVLHGDEAAGILQTNRGNLECICPRKLVLASIVNALNQRRFRDALLMVRQHRIDFNVIVDYCGLQVFNQLASEFVRQEQKDLLTNDFKGCDASLDENNKVSSVLLSIRRALEEQVSENSEAVFEAVLGLYDLNLAAIVALNSQRDPKEFLPFLQELEHMLSLLMHYNIDLRLHRFEKALKHIVSAGVAHFSDCMNLMKKNPQLFPLGFQLITDPTRRGQVLDAWGDHLSDEKCFEDASTTYLCCANLQKALKAYRECGNWSGVLTVVGLLKLEKNEVMQLAHELYEELQALGKPGEAAKIALEYCGDINAEINLLISARDWEEALRVAFLHSREDLVSLVKNAALECANSLIDEYKEGLEKVGKYLTRYLAVRQRRTRKSSAVSTASTVASRARDTRRQQSRGKIRPGSPSEEMALVEHLKAMSLTAGSKKELKSLLVSLVMLGEEETARKVQNVGENYQFSHMAAVRLAEDTLLDDTINEQVCSFLANDPP</sequence>
<reference evidence="6" key="1">
    <citation type="submission" date="2019-09" db="EMBL/GenBank/DDBJ databases">
        <title>Draft genome information of white flower Hibiscus syriacus.</title>
        <authorList>
            <person name="Kim Y.-M."/>
        </authorList>
    </citation>
    <scope>NUCLEOTIDE SEQUENCE [LARGE SCALE GENOMIC DNA]</scope>
    <source>
        <strain evidence="6">YM2019G1</strain>
    </source>
</reference>
<feature type="domain" description="ELP1 alpha-solenoid" evidence="4">
    <location>
        <begin position="323"/>
        <end position="360"/>
    </location>
</feature>
<evidence type="ECO:0000259" key="2">
    <source>
        <dbReference type="Pfam" id="PF23797"/>
    </source>
</evidence>
<feature type="domain" description="ELP1 N-terminal second beta-propeller" evidence="2">
    <location>
        <begin position="38"/>
        <end position="84"/>
    </location>
</feature>
<dbReference type="PANTHER" id="PTHR12747">
    <property type="entry name" value="ELONGATOR COMPLEX PROTEIN 1"/>
    <property type="match status" value="1"/>
</dbReference>
<feature type="compositionally biased region" description="Low complexity" evidence="1">
    <location>
        <begin position="585"/>
        <end position="595"/>
    </location>
</feature>
<dbReference type="UniPathway" id="UPA00988"/>
<dbReference type="Gene3D" id="1.25.40.470">
    <property type="match status" value="1"/>
</dbReference>
<evidence type="ECO:0000259" key="3">
    <source>
        <dbReference type="Pfam" id="PF23878"/>
    </source>
</evidence>
<keyword evidence="7" id="KW-1185">Reference proteome</keyword>
<evidence type="ECO:0000259" key="5">
    <source>
        <dbReference type="Pfam" id="PF23936"/>
    </source>
</evidence>
<dbReference type="InterPro" id="IPR006849">
    <property type="entry name" value="Elp1"/>
</dbReference>
<dbReference type="Pfam" id="PF23936">
    <property type="entry name" value="HB_ELP1"/>
    <property type="match status" value="1"/>
</dbReference>
<dbReference type="InterPro" id="IPR056167">
    <property type="entry name" value="A-sol_ELP1"/>
</dbReference>
<dbReference type="Proteomes" id="UP000436088">
    <property type="component" value="Unassembled WGS sequence"/>
</dbReference>
<dbReference type="Pfam" id="PF23797">
    <property type="entry name" value="Beta-prop_ELP1_2nd"/>
    <property type="match status" value="1"/>
</dbReference>
<feature type="domain" description="ELP1 alpha-solenoid" evidence="4">
    <location>
        <begin position="229"/>
        <end position="282"/>
    </location>
</feature>
<dbReference type="InterPro" id="IPR056166">
    <property type="entry name" value="TPR_ELP1"/>
</dbReference>
<dbReference type="InterPro" id="IPR056165">
    <property type="entry name" value="Beta-prop_ELP1_2nd"/>
</dbReference>